<organism evidence="1 2">
    <name type="scientific">Diphasiastrum complanatum</name>
    <name type="common">Issler's clubmoss</name>
    <name type="synonym">Lycopodium complanatum</name>
    <dbReference type="NCBI Taxonomy" id="34168"/>
    <lineage>
        <taxon>Eukaryota</taxon>
        <taxon>Viridiplantae</taxon>
        <taxon>Streptophyta</taxon>
        <taxon>Embryophyta</taxon>
        <taxon>Tracheophyta</taxon>
        <taxon>Lycopodiopsida</taxon>
        <taxon>Lycopodiales</taxon>
        <taxon>Lycopodiaceae</taxon>
        <taxon>Lycopodioideae</taxon>
        <taxon>Diphasiastrum</taxon>
    </lineage>
</organism>
<reference evidence="2" key="1">
    <citation type="journal article" date="2024" name="Proc. Natl. Acad. Sci. U.S.A.">
        <title>Extraordinary preservation of gene collinearity over three hundred million years revealed in homosporous lycophytes.</title>
        <authorList>
            <person name="Li C."/>
            <person name="Wickell D."/>
            <person name="Kuo L.Y."/>
            <person name="Chen X."/>
            <person name="Nie B."/>
            <person name="Liao X."/>
            <person name="Peng D."/>
            <person name="Ji J."/>
            <person name="Jenkins J."/>
            <person name="Williams M."/>
            <person name="Shu S."/>
            <person name="Plott C."/>
            <person name="Barry K."/>
            <person name="Rajasekar S."/>
            <person name="Grimwood J."/>
            <person name="Han X."/>
            <person name="Sun S."/>
            <person name="Hou Z."/>
            <person name="He W."/>
            <person name="Dai G."/>
            <person name="Sun C."/>
            <person name="Schmutz J."/>
            <person name="Leebens-Mack J.H."/>
            <person name="Li F.W."/>
            <person name="Wang L."/>
        </authorList>
    </citation>
    <scope>NUCLEOTIDE SEQUENCE [LARGE SCALE GENOMIC DNA]</scope>
    <source>
        <strain evidence="2">cv. PW_Plant_1</strain>
    </source>
</reference>
<keyword evidence="2" id="KW-1185">Reference proteome</keyword>
<accession>A0ACC2EKS1</accession>
<evidence type="ECO:0000313" key="1">
    <source>
        <dbReference type="EMBL" id="KAJ7567148.1"/>
    </source>
</evidence>
<proteinExistence type="predicted"/>
<gene>
    <name evidence="1" type="ORF">O6H91_02G133600</name>
</gene>
<dbReference type="Proteomes" id="UP001162992">
    <property type="component" value="Chromosome 2"/>
</dbReference>
<protein>
    <submittedName>
        <fullName evidence="1">Uncharacterized protein</fullName>
    </submittedName>
</protein>
<name>A0ACC2EKS1_DIPCM</name>
<dbReference type="EMBL" id="CM055093">
    <property type="protein sequence ID" value="KAJ7567148.1"/>
    <property type="molecule type" value="Genomic_DNA"/>
</dbReference>
<evidence type="ECO:0000313" key="2">
    <source>
        <dbReference type="Proteomes" id="UP001162992"/>
    </source>
</evidence>
<comment type="caution">
    <text evidence="1">The sequence shown here is derived from an EMBL/GenBank/DDBJ whole genome shotgun (WGS) entry which is preliminary data.</text>
</comment>
<sequence length="367" mass="41291">MAVENCSHDEEAGLLTGKISSCSKSKCWFQILLASVSVVLVISVISWYPSFGGRFIQSTNKKGSIIISKSLDNNPLHFAVVGDWGRKGAYNQSWVAAQMDKIGQGQKFSFLISAGDNFYENGLSGIEDPLFEESFSNVYTGENLQKPWFAVLGNHDYHGDVLAQLDSALVLRDSRWHCGREYQLLHQLESSAHGGSYVEFFFIDTVPFVDEYWQTYHKPMDWRGLLPREEHLVQKLQVLSKALESSVATWKIVVGHHPIYSEGSHGDTVELIERLLPILNTQKADLYVNGHDHCLEHIKREDSSINFITSGGGSKAWKGMKPTPNKNGVKLYYDGQGFTTFTVTSTHLHISYFDVYGSVIHEVDLYK</sequence>